<dbReference type="InterPro" id="IPR052732">
    <property type="entry name" value="Cell-binding_unc_protein"/>
</dbReference>
<protein>
    <recommendedName>
        <fullName evidence="3">Aminoglycoside phosphotransferase domain-containing protein</fullName>
    </recommendedName>
</protein>
<dbReference type="InterPro" id="IPR027417">
    <property type="entry name" value="P-loop_NTPase"/>
</dbReference>
<sequence length="404" mass="46986">MGKTMQTGLSLQNRLIQNWLAMLSEAEPASSLIETHISWVLLSGQYAYKIKKALHTDFLDYSDPGMRRFYCREEIRLNRRTAPDIYLDVVQIGGTLDRPSLSSGPVLEYAVKMRQFDIDKQLDHLLKKNHLTQEHVDSLSDAISNFHLLLLQSYEQEEPSRFGSPEFVLERMLENLRELKVLLVKPDDLTLWEELKQSQLHEFTLERDKLENREKNGFVRECHGDMHMGNLVVVNGRVIPFDSIEFDAQYRWMDVISDVAFAFMDLLYFGKKSFAWRLLNHYLEQTGDYDGAPLLRFYASCHATVRAKVHLMRELQETDENRKPVADDAPYRRYMILANDLLKKRQSALVITMGLPGSGKTVFANLGAEKLPGICLHSDVERKRLFNELSDRYSEQSKYEVYDY</sequence>
<accession>C3XAM0</accession>
<dbReference type="eggNOG" id="COG2187">
    <property type="taxonomic scope" value="Bacteria"/>
</dbReference>
<keyword evidence="2" id="KW-1185">Reference proteome</keyword>
<evidence type="ECO:0000313" key="1">
    <source>
        <dbReference type="EMBL" id="EEO30246.1"/>
    </source>
</evidence>
<reference evidence="1 2" key="1">
    <citation type="submission" date="2009-02" db="EMBL/GenBank/DDBJ databases">
        <title>The Genome Sequence of Oxalobacter formigenes OXCC13.</title>
        <authorList>
            <consortium name="The Broad Institute Genome Sequencing Platform"/>
            <person name="Ward D."/>
            <person name="Young S.K."/>
            <person name="Kodira C.D."/>
            <person name="Zeng Q."/>
            <person name="Koehrsen M."/>
            <person name="Alvarado L."/>
            <person name="Berlin A."/>
            <person name="Borenstein D."/>
            <person name="Chen Z."/>
            <person name="Engels R."/>
            <person name="Freedman E."/>
            <person name="Gellesch M."/>
            <person name="Goldberg J."/>
            <person name="Griggs A."/>
            <person name="Gujja S."/>
            <person name="Heiman D."/>
            <person name="Hepburn T."/>
            <person name="Howarth C."/>
            <person name="Jen D."/>
            <person name="Larson L."/>
            <person name="Lewis B."/>
            <person name="Mehta T."/>
            <person name="Park D."/>
            <person name="Pearson M."/>
            <person name="Roberts A."/>
            <person name="Saif S."/>
            <person name="Shea T."/>
            <person name="Shenoy N."/>
            <person name="Sisk P."/>
            <person name="Stolte C."/>
            <person name="Sykes S."/>
            <person name="Walk T."/>
            <person name="White J."/>
            <person name="Yandava C."/>
            <person name="Allison M.J."/>
            <person name="Lander E."/>
            <person name="Nusbaum C."/>
            <person name="Galagan J."/>
            <person name="Birren B."/>
        </authorList>
    </citation>
    <scope>NUCLEOTIDE SEQUENCE [LARGE SCALE GENOMIC DNA]</scope>
    <source>
        <strain evidence="1 2">OXCC13</strain>
    </source>
</reference>
<name>C3XAM0_OXAFO</name>
<dbReference type="InterPro" id="IPR011009">
    <property type="entry name" value="Kinase-like_dom_sf"/>
</dbReference>
<evidence type="ECO:0000313" key="2">
    <source>
        <dbReference type="Proteomes" id="UP000005089"/>
    </source>
</evidence>
<dbReference type="PANTHER" id="PTHR43883:SF1">
    <property type="entry name" value="GLUCONOKINASE"/>
    <property type="match status" value="1"/>
</dbReference>
<dbReference type="Proteomes" id="UP000005089">
    <property type="component" value="Unassembled WGS sequence"/>
</dbReference>
<dbReference type="EMBL" id="GG658170">
    <property type="protein sequence ID" value="EEO30246.1"/>
    <property type="molecule type" value="Genomic_DNA"/>
</dbReference>
<dbReference type="PANTHER" id="PTHR43883">
    <property type="entry name" value="SLR0207 PROTEIN"/>
    <property type="match status" value="1"/>
</dbReference>
<evidence type="ECO:0008006" key="3">
    <source>
        <dbReference type="Google" id="ProtNLM"/>
    </source>
</evidence>
<dbReference type="STRING" id="847.BRW83_0845"/>
<dbReference type="AlphaFoldDB" id="C3XAM0"/>
<dbReference type="SUPFAM" id="SSF56112">
    <property type="entry name" value="Protein kinase-like (PK-like)"/>
    <property type="match status" value="1"/>
</dbReference>
<dbReference type="Pfam" id="PF13671">
    <property type="entry name" value="AAA_33"/>
    <property type="match status" value="1"/>
</dbReference>
<gene>
    <name evidence="1" type="ORF">OFBG_01274</name>
</gene>
<proteinExistence type="predicted"/>
<organism evidence="1 2">
    <name type="scientific">Oxalobacter formigenes OXCC13</name>
    <dbReference type="NCBI Taxonomy" id="556269"/>
    <lineage>
        <taxon>Bacteria</taxon>
        <taxon>Pseudomonadati</taxon>
        <taxon>Pseudomonadota</taxon>
        <taxon>Betaproteobacteria</taxon>
        <taxon>Burkholderiales</taxon>
        <taxon>Oxalobacteraceae</taxon>
        <taxon>Oxalobacter</taxon>
    </lineage>
</organism>
<dbReference type="Gene3D" id="3.40.50.300">
    <property type="entry name" value="P-loop containing nucleotide triphosphate hydrolases"/>
    <property type="match status" value="1"/>
</dbReference>
<dbReference type="HOGENOM" id="CLU_026771_0_0_4"/>